<keyword evidence="7" id="KW-1133">Transmembrane helix</keyword>
<accession>A0ABM7MFV1</accession>
<feature type="domain" description="Type II secretion system protein GspC N-terminal" evidence="9">
    <location>
        <begin position="12"/>
        <end position="104"/>
    </location>
</feature>
<proteinExistence type="predicted"/>
<evidence type="ECO:0000313" key="10">
    <source>
        <dbReference type="EMBL" id="BCN94331.1"/>
    </source>
</evidence>
<dbReference type="Gene3D" id="2.30.30.830">
    <property type="match status" value="1"/>
</dbReference>
<keyword evidence="3" id="KW-1003">Cell membrane</keyword>
<dbReference type="InterPro" id="IPR036034">
    <property type="entry name" value="PDZ_sf"/>
</dbReference>
<evidence type="ECO:0000256" key="5">
    <source>
        <dbReference type="ARBA" id="ARBA00022692"/>
    </source>
</evidence>
<evidence type="ECO:0000256" key="2">
    <source>
        <dbReference type="ARBA" id="ARBA00022448"/>
    </source>
</evidence>
<dbReference type="SUPFAM" id="SSF50156">
    <property type="entry name" value="PDZ domain-like"/>
    <property type="match status" value="1"/>
</dbReference>
<protein>
    <recommendedName>
        <fullName evidence="9">Type II secretion system protein GspC N-terminal domain-containing protein</fullName>
    </recommendedName>
</protein>
<dbReference type="InterPro" id="IPR024961">
    <property type="entry name" value="T2SS_GspC_N"/>
</dbReference>
<keyword evidence="5" id="KW-0812">Transmembrane</keyword>
<keyword evidence="4" id="KW-0997">Cell inner membrane</keyword>
<evidence type="ECO:0000256" key="7">
    <source>
        <dbReference type="ARBA" id="ARBA00022989"/>
    </source>
</evidence>
<reference evidence="10" key="1">
    <citation type="journal article" date="2022" name="Arch. Microbiol.">
        <title>Thiomicrorhabdus immobilis sp. nov., a mesophilic sulfur-oxidizing bacterium isolated from sediment of a brackish lake in northern Japan.</title>
        <authorList>
            <person name="Kojima H."/>
            <person name="Mochizuki J."/>
            <person name="Kanda M."/>
            <person name="Watanabe T."/>
            <person name="Fukui M."/>
        </authorList>
    </citation>
    <scope>NUCLEOTIDE SEQUENCE</scope>
    <source>
        <strain evidence="10">Am19</strain>
    </source>
</reference>
<evidence type="ECO:0000256" key="1">
    <source>
        <dbReference type="ARBA" id="ARBA00004533"/>
    </source>
</evidence>
<sequence>MPVIQSQPTSASVSGVASPIYLFGRAPIASDQPLLNTENVQKTRLNLKLLGVLVAPNNSIAIIEKGSQNFSFSLEETIQDGVVLKEVHSDYVVISHNGLLETLQMVEGDVVFSQGEEVSVDLTEKQLQTLKTVKENAIKNPISIMRYVRFQMVQKDGKVTAVKVWPQAEREIFASLGFEPGDELKMVSGYAIEELVKSPTLWQELLQKTDLDLTIERNGQEQSVLVQLD</sequence>
<evidence type="ECO:0000256" key="6">
    <source>
        <dbReference type="ARBA" id="ARBA00022927"/>
    </source>
</evidence>
<evidence type="ECO:0000256" key="4">
    <source>
        <dbReference type="ARBA" id="ARBA00022519"/>
    </source>
</evidence>
<keyword evidence="11" id="KW-1185">Reference proteome</keyword>
<dbReference type="EMBL" id="AP024202">
    <property type="protein sequence ID" value="BCN94331.1"/>
    <property type="molecule type" value="Genomic_DNA"/>
</dbReference>
<evidence type="ECO:0000259" key="9">
    <source>
        <dbReference type="Pfam" id="PF11356"/>
    </source>
</evidence>
<organism evidence="10 11">
    <name type="scientific">Thiomicrorhabdus immobilis</name>
    <dbReference type="NCBI Taxonomy" id="2791037"/>
    <lineage>
        <taxon>Bacteria</taxon>
        <taxon>Pseudomonadati</taxon>
        <taxon>Pseudomonadota</taxon>
        <taxon>Gammaproteobacteria</taxon>
        <taxon>Thiotrichales</taxon>
        <taxon>Piscirickettsiaceae</taxon>
        <taxon>Thiomicrorhabdus</taxon>
    </lineage>
</organism>
<evidence type="ECO:0000313" key="11">
    <source>
        <dbReference type="Proteomes" id="UP001054820"/>
    </source>
</evidence>
<keyword evidence="8" id="KW-0472">Membrane</keyword>
<evidence type="ECO:0000256" key="8">
    <source>
        <dbReference type="ARBA" id="ARBA00023136"/>
    </source>
</evidence>
<name>A0ABM7MFV1_9GAMM</name>
<dbReference type="Gene3D" id="2.30.42.10">
    <property type="match status" value="1"/>
</dbReference>
<comment type="subcellular location">
    <subcellularLocation>
        <location evidence="1">Cell inner membrane</location>
    </subcellularLocation>
</comment>
<gene>
    <name evidence="10" type="ORF">THMIRHAM_21160</name>
</gene>
<dbReference type="Proteomes" id="UP001054820">
    <property type="component" value="Chromosome"/>
</dbReference>
<evidence type="ECO:0000256" key="3">
    <source>
        <dbReference type="ARBA" id="ARBA00022475"/>
    </source>
</evidence>
<dbReference type="Pfam" id="PF11356">
    <property type="entry name" value="T2SSC"/>
    <property type="match status" value="1"/>
</dbReference>
<keyword evidence="2" id="KW-0813">Transport</keyword>
<keyword evidence="6" id="KW-0653">Protein transport</keyword>